<dbReference type="PRINTS" id="PR00313">
    <property type="entry name" value="CABNDNGRPT"/>
</dbReference>
<dbReference type="InterPro" id="IPR018511">
    <property type="entry name" value="Hemolysin-typ_Ca-bd_CS"/>
</dbReference>
<dbReference type="InterPro" id="IPR049826">
    <property type="entry name" value="Ig-like_ice"/>
</dbReference>
<dbReference type="NCBIfam" id="NF012211">
    <property type="entry name" value="tand_rpt_95"/>
    <property type="match status" value="6"/>
</dbReference>
<dbReference type="NCBIfam" id="NF033510">
    <property type="entry name" value="Ca_tandemer"/>
    <property type="match status" value="5"/>
</dbReference>
<accession>A0A0U3U9V3</accession>
<dbReference type="Gene3D" id="2.60.40.2810">
    <property type="match status" value="2"/>
</dbReference>
<dbReference type="GO" id="GO:0007156">
    <property type="term" value="P:homophilic cell adhesion via plasma membrane adhesion molecules"/>
    <property type="evidence" value="ECO:0007669"/>
    <property type="project" value="InterPro"/>
</dbReference>
<protein>
    <submittedName>
        <fullName evidence="2">Adhesin</fullName>
    </submittedName>
</protein>
<dbReference type="Pfam" id="PF00353">
    <property type="entry name" value="HemolysinCabind"/>
    <property type="match status" value="1"/>
</dbReference>
<dbReference type="PROSITE" id="PS00330">
    <property type="entry name" value="HEMOLYSIN_CALCIUM"/>
    <property type="match status" value="2"/>
</dbReference>
<feature type="domain" description="Cadherin" evidence="1">
    <location>
        <begin position="1085"/>
        <end position="1187"/>
    </location>
</feature>
<dbReference type="GO" id="GO:0005509">
    <property type="term" value="F:calcium ion binding"/>
    <property type="evidence" value="ECO:0007669"/>
    <property type="project" value="InterPro"/>
</dbReference>
<dbReference type="NCBIfam" id="TIGR01965">
    <property type="entry name" value="VCBS_repeat"/>
    <property type="match status" value="13"/>
</dbReference>
<dbReference type="Gene3D" id="2.60.40.10">
    <property type="entry name" value="Immunoglobulins"/>
    <property type="match status" value="12"/>
</dbReference>
<dbReference type="InterPro" id="IPR044016">
    <property type="entry name" value="Big_13"/>
</dbReference>
<dbReference type="Pfam" id="PF17803">
    <property type="entry name" value="Cadherin_4"/>
    <property type="match status" value="11"/>
</dbReference>
<dbReference type="InterPro" id="IPR011049">
    <property type="entry name" value="Serralysin-like_metalloprot_C"/>
</dbReference>
<dbReference type="InterPro" id="IPR002126">
    <property type="entry name" value="Cadherin-like_dom"/>
</dbReference>
<name>A0A0U3U9V3_9BACT</name>
<dbReference type="EMBL" id="KT944264">
    <property type="protein sequence ID" value="ALV86456.1"/>
    <property type="molecule type" value="Genomic_DNA"/>
</dbReference>
<dbReference type="Pfam" id="PF17963">
    <property type="entry name" value="Big_9"/>
    <property type="match status" value="4"/>
</dbReference>
<evidence type="ECO:0000259" key="1">
    <source>
        <dbReference type="PROSITE" id="PS50268"/>
    </source>
</evidence>
<dbReference type="NCBIfam" id="TIGR03661">
    <property type="entry name" value="T1SS_VCA0849"/>
    <property type="match status" value="1"/>
</dbReference>
<proteinExistence type="predicted"/>
<dbReference type="InterPro" id="IPR001343">
    <property type="entry name" value="Hemolysn_Ca-bd"/>
</dbReference>
<dbReference type="SUPFAM" id="SSF51120">
    <property type="entry name" value="beta-Roll"/>
    <property type="match status" value="1"/>
</dbReference>
<organism evidence="2">
    <name type="scientific">uncultured bacterium 18</name>
    <dbReference type="NCBI Taxonomy" id="139916"/>
    <lineage>
        <taxon>Bacteria</taxon>
        <taxon>environmental samples</taxon>
    </lineage>
</organism>
<dbReference type="PROSITE" id="PS50268">
    <property type="entry name" value="CADHERIN_2"/>
    <property type="match status" value="2"/>
</dbReference>
<dbReference type="GO" id="GO:0016020">
    <property type="term" value="C:membrane"/>
    <property type="evidence" value="ECO:0007669"/>
    <property type="project" value="InterPro"/>
</dbReference>
<reference evidence="2" key="1">
    <citation type="submission" date="2015-10" db="EMBL/GenBank/DDBJ databases">
        <title>Biosynthesis of SCL-MCL polyhydroxyalkanoates by metagenomic clones in Pseudomonas putida.</title>
        <authorList>
            <person name="Cheng J."/>
            <person name="Charles T.C."/>
        </authorList>
    </citation>
    <scope>NUCLEOTIDE SEQUENCE</scope>
</reference>
<evidence type="ECO:0000313" key="2">
    <source>
        <dbReference type="EMBL" id="ALV86456.1"/>
    </source>
</evidence>
<dbReference type="InterPro" id="IPR019960">
    <property type="entry name" value="T1SS_VCA0849"/>
</dbReference>
<sequence length="3578" mass="345580">MPTIQNTSQVQVVQIWGKAYIRGTDGVWRPLALGQAVAQGAQILTEQDAIVMMAPDDEKPPLPATASAPQLTQDTPVERAIAAVEQGDAQDAPAAGLAGGGGGDMQPGLRIDRVVEGINPAATATGLDATSVAFGLATRSDPAAAAPEAARLIVASSSIAAVEAGNSVNLGLRAPSGAGAEGVALTITVTAVPTIGQIFTADGTPVVAGTVLGADDLAGLVYTPPADHIAGMPVGPFGYQVSNGSDSADGGTQIAVTPVNDAPLAIDGSASGSEDIPIDVSLGGIDSDGTVTSVTLSTTPANGTLLLADTLAAVAIGQALTPAQAASLVFRPAANWNGSSAFTFTVTDNEGGVSAPATMTLSVAPANDAPLAANDGASTVAQAPVTVAVIGNDSDVDGDPLSVVNASVAAALGNVVVNADGTLTFTAAPGITGPVAISYTIADPSGATSSATLSVSVATAPTVTLDAPALTNDSTPTLTGSSNLPPGSVVTLTVTAADGAVQAFATTVQSDGSYSVAVPAALAEGPYSVVASVNGPGGSSASASDNGVVDVTPPAITVDVPVLTNDSTPPITGTTDLPAGSTITLTVTGADNAVQTFSAIVQAGGNYSAEVPAALVEGNFSVVASATDAAGNSATANDSGAIDVTPPVASITLDASITADDIVNAAEAGGTIAITGVVGGDVQVGDSVSLSVNGQTYTGAVQPGLTFSIAVNGSDLAADPGRSISASVTTTDAAGNSATASDSESYGVDTVAPDAATTSIALGNVTADNIVNASEAGGGISVSGLVGGEFRAGDVVTLTVNGQTYTTSAAADGSFSVSVAGSDLAADTTIDASVAAHDAAGNLGSASSVHTHAVDTTPPSASIALDSVTADNIVNAGEATGSITLTGTVGGDVQAGDTVTLSVNGNTYSGTVQAGNSFAIAVAGADVLADADHRIDASVSTTDAAGNTGTATAIRDYAVNAAPVAVADTLAIGEDGPGAAADVTPGTVGQDADADGDALTVIGVAVGALPSAAGNVGAPLAGSWGTLSLAADGSYSYAPLPVAQTLAAGQTVSDVFTYTIADGRGGFASATLTVSVSGAEDPTVIAGPLTGTVQEDVTAGAVGALNANDPETGARGFVAQSNVAGSYGQFSIDSSGNWSYALSNAAPNVQALAAGQSQTETFVVASDDGTTATITVTVLGSNDAPVVSSTAISASEQGTAVALGLTAPSDVDAGALLTITVTGLPTIGQVQLADGTPVANGATLNAAQLAGLRYLPPADYDGVAAVGSFAYSVSDGIASVAGGTSITLAAVNDAPVALDVSATGFEDSAARVQVTLAGSDVDGTIASYTITSLPANGSLFAAASGGAPLGVGAVVSGPVYFAANAGFSGSASFGYTVTDNSGTPSANTATASITIGPVNDAPVLGGLAASVIYAESATATVTQLRIDTNVTLSDIDSANFGGGSLTVAIANVVANQDQLSIRPAPGNGAGLINVVGTDVTYNVAVSTPVVIGTVSGGSGGAPLVISFNTNATPAAVEALIENIQYGNLAQLPDTTARNVSFTLNDGDGAANGGNDTVVGNVTLNIVSANDAPAFAALGGSVATTEGAPAVVLDANATLNDPEIGSGSIGSLDNLDGATLTLARSTGANVQDQFSGSGTLTLAGGNVALGGVTVGSYNAAALAAGTLAITFANGTTVAQANSVLQQIAYANASDAPPASLDIGYTFSDANSGAQGSGGARTATGSITVNIDAANDAPSVSAPATIPGSEDTAMAITGISIADIDAGGAPMRFTLNVPAGSLSAASQGGVTVSGSGSGALVLDGSVAAINAFIAGGNASYTPVANTSGNVAMTVTVNDLGNTGVGGPLSASTTVTLAIGSGNDAPVASDGSAGTGEDTVLNANVPTASDVDGSIDSYALVSGVGAGNGSLSFNADGSYSFDPGSDFDNLAAGVTRQVSFTYTATDNDGTASAPATVTITVTGTDDVPVVSAGADAVVEDSSPTATGTLTATDVDNTTLAFVPATQTGAYGSLTLDAAGAWTYTLGAAAQALTGGQVVTEAFTVSLTDGSTTTVTITVTGTDDTPVISSGTGAVTEDTSPTAAGTLTATDTDNAALAFVPATQTGAYGSLTLNAGGAWAYTLGAAAQALAGGQVVTEVFTVSLNDGSTTTVTITVTGTDDAPVISAGTGAVTEDTSPIASGTLTATDADNAALAFVPATQAGAYGSLTLNAAGAWAYTLGAAAQALAGGQVVTENFTVSLNDGSTTTVTITVTGTDDTPVVSSAAGAVTEDSSPTASGTLTATDADNAALAFVPAAQAGAYGSLTLNAAGAWTYTLGAAAQALAGGQVVTEAFTVNLNDGSTTTVTITVTGTDDAPVISSGTGAVTEDTSPTADGTLTATDADNAALAFVAGTQAGAYGSLTLNAAGAWTYTLGAAAQALTGGQVVTENFTVSLDDGSTTTVTITVTGTDDAPVISSGTGTVTEDSSPSATGTLTATDADNAALAFVAGTQAGAYGSLTLNAAGAWNYTLGAAAQALSGGQIVTETFTVALTDGSTTTVAITVTGTNDGPVASNASASTTENAVLNASVPAATDVDGTIASYALVTGVGAGNGSLTFNADGSYSFNPGNVFDALAVGATRQVTFTYTATDNNGAVSAPATATITVTGTNDVPTASAASAGTGENGVLNASVPAATDVDGTIASYALATGIGAGNGALTFNADGSYSFNPGSDFDNLAAGATRQVSFTYVAVDNNGAASAAATVTITVTGTNDAAVISAPVVNLVETNAILSTSGTLTITDADSAATFAAGTIGGTYGSLTLDAAGNWTYAAATAHDAFVAGTTYTDVFTVFSADGTPSSVTVNILGTDDVAVIAGTATGSVVEAAGTANGTPGTPTATGSLTITDVDSPAPTFQSVAAGAASSNGYGSYGMTAGGVWTYTLNNNNPSVQALNVGGTLSDSFTVFGSDGTSRVVNITINGGNDAPVLGASSPIVVSEEGVPGANADTSGNTDTTNAVTANGSISISDVDSAGFTATLTAPTGLTSGGQAITWTGSGTGTITGSVGGKTIISATINNSGAYSVTLSGPLDHASGSGENLLPFAVGVTVLDSGGAQTSTSIDVTIEDDSPVIGTPNSGIMNNNSGAVLYGDLALDIGTDNGATARVVFTGTVEAGTGHITTTRYKADGTSLGDSYLTCNGSRLTYTANADGSLTAVKVSDGTAVYTITGNAAEGTYRVTMLQSLDDPSFVTSVFGSISGGNNGVYTITDGQTVFQLLLTGYAANGTVDTVNTSANNIGVGSGQDIATGETLRMEFNAATGNSSPMSSVTVTAQGLGNGESMLWTAYDVNGVQIGSGTVAGSGNVNSSNISATIGPAQLGNQYFDTIVFGAGANTSYKLQLNSVTGQSESLDQTIGLQVQGVDADGDATASQSLNLRFDSVTPISGTSAADALGGGTGADNLSGGDGNDILVGGAGNDGLTGGAGADVFHWELADRGTAGTPAVDTVADFATAQGDKLDLRDLLQGETLDGGAIGNLGNYLLVEKSGSNTLVHVSSNGGFSTGYNAGAEDQTIVLTGVDLTASSTLTSQQVIQNLLNNNRLTVDS</sequence>
<dbReference type="InterPro" id="IPR040853">
    <property type="entry name" value="RapA2_cadherin-like"/>
</dbReference>
<dbReference type="Pfam" id="PF19077">
    <property type="entry name" value="Big_13"/>
    <property type="match status" value="2"/>
</dbReference>
<dbReference type="NCBIfam" id="NF012196">
    <property type="entry name" value="Ig_like_ice"/>
    <property type="match status" value="3"/>
</dbReference>
<dbReference type="InterPro" id="IPR010221">
    <property type="entry name" value="VCBS_dom"/>
</dbReference>
<dbReference type="InterPro" id="IPR013783">
    <property type="entry name" value="Ig-like_fold"/>
</dbReference>
<feature type="domain" description="Cadherin" evidence="1">
    <location>
        <begin position="2671"/>
        <end position="2758"/>
    </location>
</feature>